<comment type="caution">
    <text evidence="2">The sequence shown here is derived from an EMBL/GenBank/DDBJ whole genome shotgun (WGS) entry which is preliminary data.</text>
</comment>
<evidence type="ECO:0000259" key="1">
    <source>
        <dbReference type="Pfam" id="PF19408"/>
    </source>
</evidence>
<gene>
    <name evidence="2" type="ORF">LCGC14_2839470</name>
</gene>
<feature type="non-terminal residue" evidence="2">
    <location>
        <position position="1"/>
    </location>
</feature>
<dbReference type="InterPro" id="IPR045829">
    <property type="entry name" value="PKD_6"/>
</dbReference>
<name>A0A0F9AK09_9ZZZZ</name>
<sequence length="400" mass="41433">VFTEGYWSLVKGNGLESTDYEIKLDGSGFTSFTFDSKVRILKRNSAASPWILDGTHVAPVGNVANRTGLSGFSEFALGSSSTCTPPITSLITGSTSVCTDDAGVSYSVIETPGSGYTWTITGGTVASGQGTYDITVNWGSAGMAGQVQVIENNGCADGVPVTLDVDIHPLPTSAISGSASVPENSTGVPYTVINTTGYTYNWTITGGNLASGAGSSNVMVDWGSVGAGNVRVVADATGGCGSDSPVDLLVTKYSAIRSIQTGDYDDPNTWDCTCVPTSADNVVIDSGHVVTMMQNEAANNLTINEYGTLDNQVTYRIDIYGNYTVNGTHAGAATGAGNERIWLYGVGTTIDGTGLITNSGRMRFRSGSKFILATADLVKPGGQVYVDANVVVTNQGSIEI</sequence>
<feature type="domain" description="PKD-like" evidence="1">
    <location>
        <begin position="87"/>
        <end position="165"/>
    </location>
</feature>
<reference evidence="2" key="1">
    <citation type="journal article" date="2015" name="Nature">
        <title>Complex archaea that bridge the gap between prokaryotes and eukaryotes.</title>
        <authorList>
            <person name="Spang A."/>
            <person name="Saw J.H."/>
            <person name="Jorgensen S.L."/>
            <person name="Zaremba-Niedzwiedzka K."/>
            <person name="Martijn J."/>
            <person name="Lind A.E."/>
            <person name="van Eijk R."/>
            <person name="Schleper C."/>
            <person name="Guy L."/>
            <person name="Ettema T.J."/>
        </authorList>
    </citation>
    <scope>NUCLEOTIDE SEQUENCE</scope>
</reference>
<feature type="non-terminal residue" evidence="2">
    <location>
        <position position="400"/>
    </location>
</feature>
<proteinExistence type="predicted"/>
<dbReference type="Pfam" id="PF19408">
    <property type="entry name" value="PKD_6"/>
    <property type="match status" value="2"/>
</dbReference>
<organism evidence="2">
    <name type="scientific">marine sediment metagenome</name>
    <dbReference type="NCBI Taxonomy" id="412755"/>
    <lineage>
        <taxon>unclassified sequences</taxon>
        <taxon>metagenomes</taxon>
        <taxon>ecological metagenomes</taxon>
    </lineage>
</organism>
<accession>A0A0F9AK09</accession>
<protein>
    <recommendedName>
        <fullName evidence="1">PKD-like domain-containing protein</fullName>
    </recommendedName>
</protein>
<feature type="domain" description="PKD-like" evidence="1">
    <location>
        <begin position="169"/>
        <end position="245"/>
    </location>
</feature>
<dbReference type="EMBL" id="LAZR01054301">
    <property type="protein sequence ID" value="KKK78844.1"/>
    <property type="molecule type" value="Genomic_DNA"/>
</dbReference>
<evidence type="ECO:0000313" key="2">
    <source>
        <dbReference type="EMBL" id="KKK78844.1"/>
    </source>
</evidence>
<dbReference type="AlphaFoldDB" id="A0A0F9AK09"/>